<evidence type="ECO:0000256" key="2">
    <source>
        <dbReference type="SAM" id="MobiDB-lite"/>
    </source>
</evidence>
<proteinExistence type="predicted"/>
<evidence type="ECO:0000313" key="3">
    <source>
        <dbReference type="EMBL" id="KAJ3663669.1"/>
    </source>
</evidence>
<keyword evidence="4" id="KW-1185">Reference proteome</keyword>
<dbReference type="EMBL" id="JALNTZ010000002">
    <property type="protein sequence ID" value="KAJ3663669.1"/>
    <property type="molecule type" value="Genomic_DNA"/>
</dbReference>
<organism evidence="3 4">
    <name type="scientific">Zophobas morio</name>
    <dbReference type="NCBI Taxonomy" id="2755281"/>
    <lineage>
        <taxon>Eukaryota</taxon>
        <taxon>Metazoa</taxon>
        <taxon>Ecdysozoa</taxon>
        <taxon>Arthropoda</taxon>
        <taxon>Hexapoda</taxon>
        <taxon>Insecta</taxon>
        <taxon>Pterygota</taxon>
        <taxon>Neoptera</taxon>
        <taxon>Endopterygota</taxon>
        <taxon>Coleoptera</taxon>
        <taxon>Polyphaga</taxon>
        <taxon>Cucujiformia</taxon>
        <taxon>Tenebrionidae</taxon>
        <taxon>Zophobas</taxon>
    </lineage>
</organism>
<dbReference type="Proteomes" id="UP001168821">
    <property type="component" value="Unassembled WGS sequence"/>
</dbReference>
<comment type="caution">
    <text evidence="3">The sequence shown here is derived from an EMBL/GenBank/DDBJ whole genome shotgun (WGS) entry which is preliminary data.</text>
</comment>
<evidence type="ECO:0000313" key="4">
    <source>
        <dbReference type="Proteomes" id="UP001168821"/>
    </source>
</evidence>
<feature type="coiled-coil region" evidence="1">
    <location>
        <begin position="275"/>
        <end position="302"/>
    </location>
</feature>
<gene>
    <name evidence="3" type="ORF">Zmor_007901</name>
</gene>
<evidence type="ECO:0000256" key="1">
    <source>
        <dbReference type="SAM" id="Coils"/>
    </source>
</evidence>
<dbReference type="AlphaFoldDB" id="A0AA38MQ20"/>
<name>A0AA38MQ20_9CUCU</name>
<reference evidence="3" key="1">
    <citation type="journal article" date="2023" name="G3 (Bethesda)">
        <title>Whole genome assemblies of Zophobas morio and Tenebrio molitor.</title>
        <authorList>
            <person name="Kaur S."/>
            <person name="Stinson S.A."/>
            <person name="diCenzo G.C."/>
        </authorList>
    </citation>
    <scope>NUCLEOTIDE SEQUENCE</scope>
    <source>
        <strain evidence="3">QUZm001</strain>
    </source>
</reference>
<feature type="compositionally biased region" description="Basic and acidic residues" evidence="2">
    <location>
        <begin position="61"/>
        <end position="71"/>
    </location>
</feature>
<feature type="region of interest" description="Disordered" evidence="2">
    <location>
        <begin position="60"/>
        <end position="81"/>
    </location>
</feature>
<sequence length="388" mass="44510">MSRFTEIMDGFVKDENGKFHIRPMKLPDDMVAKLSAQKSETKREFVRRKYIHIEPLGPLEDFLKSDTKDTESPQTKKRKVEERHIRKELFKPPEKKPLKRLSYYRTRQSLVSKNLSANKTQPNSVTKKKTKTQTLFDGSPLLDVDEAEKLLSQNRLLKPPLKTVLFPIRETEVIGKNKTPVKLPQKNDSTPTSTESIRAELEFLELEQALASCKKNKKPGPSPLNSICTLLENTTLRASASENVEKINVIKDVLSIVQEDQRQWSAFKQTFVVYQEEHDRNMEKISQLLEQLTENKENVNRKSLSQTVKTKFIVSPAVQKVDLRKSTLNKNLSKNFGNDSPKSDCTGLCTPKHGRPNLSVTQHSVTRSLTRRIHKQWLSLQDTPKPNA</sequence>
<keyword evidence="1" id="KW-0175">Coiled coil</keyword>
<accession>A0AA38MQ20</accession>
<protein>
    <submittedName>
        <fullName evidence="3">Uncharacterized protein</fullName>
    </submittedName>
</protein>